<dbReference type="Proteomes" id="UP001168821">
    <property type="component" value="Unassembled WGS sequence"/>
</dbReference>
<protein>
    <submittedName>
        <fullName evidence="2">Uncharacterized protein</fullName>
    </submittedName>
</protein>
<proteinExistence type="predicted"/>
<keyword evidence="3" id="KW-1185">Reference proteome</keyword>
<feature type="compositionally biased region" description="Basic residues" evidence="1">
    <location>
        <begin position="1"/>
        <end position="13"/>
    </location>
</feature>
<accession>A0AA38IIT5</accession>
<evidence type="ECO:0000313" key="2">
    <source>
        <dbReference type="EMBL" id="KAJ3658603.1"/>
    </source>
</evidence>
<feature type="compositionally biased region" description="Polar residues" evidence="1">
    <location>
        <begin position="43"/>
        <end position="70"/>
    </location>
</feature>
<reference evidence="2" key="1">
    <citation type="journal article" date="2023" name="G3 (Bethesda)">
        <title>Whole genome assemblies of Zophobas morio and Tenebrio molitor.</title>
        <authorList>
            <person name="Kaur S."/>
            <person name="Stinson S.A."/>
            <person name="diCenzo G.C."/>
        </authorList>
    </citation>
    <scope>NUCLEOTIDE SEQUENCE</scope>
    <source>
        <strain evidence="2">QUZm001</strain>
    </source>
</reference>
<dbReference type="AlphaFoldDB" id="A0AA38IIT5"/>
<gene>
    <name evidence="2" type="ORF">Zmor_010333</name>
</gene>
<organism evidence="2 3">
    <name type="scientific">Zophobas morio</name>
    <dbReference type="NCBI Taxonomy" id="2755281"/>
    <lineage>
        <taxon>Eukaryota</taxon>
        <taxon>Metazoa</taxon>
        <taxon>Ecdysozoa</taxon>
        <taxon>Arthropoda</taxon>
        <taxon>Hexapoda</taxon>
        <taxon>Insecta</taxon>
        <taxon>Pterygota</taxon>
        <taxon>Neoptera</taxon>
        <taxon>Endopterygota</taxon>
        <taxon>Coleoptera</taxon>
        <taxon>Polyphaga</taxon>
        <taxon>Cucujiformia</taxon>
        <taxon>Tenebrionidae</taxon>
        <taxon>Zophobas</taxon>
    </lineage>
</organism>
<feature type="region of interest" description="Disordered" evidence="1">
    <location>
        <begin position="1"/>
        <end position="70"/>
    </location>
</feature>
<name>A0AA38IIT5_9CUCU</name>
<dbReference type="EMBL" id="JALNTZ010000003">
    <property type="protein sequence ID" value="KAJ3658603.1"/>
    <property type="molecule type" value="Genomic_DNA"/>
</dbReference>
<evidence type="ECO:0000256" key="1">
    <source>
        <dbReference type="SAM" id="MobiDB-lite"/>
    </source>
</evidence>
<comment type="caution">
    <text evidence="2">The sequence shown here is derived from an EMBL/GenBank/DDBJ whole genome shotgun (WGS) entry which is preliminary data.</text>
</comment>
<sequence>MFMIVQKKKKRPARYNNPISRYMRRRRPLTPIIELSEEDEDSTQMPEDSQFEANPTSVRRTNSKGGQKESFSTKFQRFLLKSGSKMFKFFAGKR</sequence>
<evidence type="ECO:0000313" key="3">
    <source>
        <dbReference type="Proteomes" id="UP001168821"/>
    </source>
</evidence>